<dbReference type="EMBL" id="FLRE01000050">
    <property type="protein sequence ID" value="SBT33054.1"/>
    <property type="molecule type" value="Genomic_DNA"/>
</dbReference>
<dbReference type="Proteomes" id="UP000078550">
    <property type="component" value="Unassembled WGS sequence"/>
</dbReference>
<gene>
    <name evidence="1" type="ORF">POVWA1_012020</name>
    <name evidence="2" type="ORF">POVWA2_012710</name>
</gene>
<sequence length="110" mass="12225">MCVCGCGWEYRFVQFCRLSRFIIGERYTKSGEEDKGGGAKRTHKQTADLTAELTVELTAELTTWGGERGKILAEGRANEWCSKRELLERCSTNSLSIGGFLVSSSTLGHR</sequence>
<name>A0A1A8YLH0_PLAOA</name>
<evidence type="ECO:0000313" key="1">
    <source>
        <dbReference type="EMBL" id="SBT32402.1"/>
    </source>
</evidence>
<dbReference type="EMBL" id="FLRD01000037">
    <property type="protein sequence ID" value="SBT32402.1"/>
    <property type="molecule type" value="Genomic_DNA"/>
</dbReference>
<protein>
    <submittedName>
        <fullName evidence="1">Uncharacterized protein</fullName>
    </submittedName>
</protein>
<reference evidence="3" key="1">
    <citation type="submission" date="2016-05" db="EMBL/GenBank/DDBJ databases">
        <authorList>
            <person name="Naeem Raeece"/>
        </authorList>
    </citation>
    <scope>NUCLEOTIDE SEQUENCE [LARGE SCALE GENOMIC DNA]</scope>
</reference>
<evidence type="ECO:0000313" key="4">
    <source>
        <dbReference type="Proteomes" id="UP000078555"/>
    </source>
</evidence>
<evidence type="ECO:0000313" key="2">
    <source>
        <dbReference type="EMBL" id="SBT33054.1"/>
    </source>
</evidence>
<dbReference type="AlphaFoldDB" id="A0A1A8YLH0"/>
<keyword evidence="4" id="KW-1185">Reference proteome</keyword>
<dbReference type="Proteomes" id="UP000078555">
    <property type="component" value="Unassembled WGS sequence"/>
</dbReference>
<reference evidence="4" key="2">
    <citation type="submission" date="2016-05" db="EMBL/GenBank/DDBJ databases">
        <authorList>
            <person name="Naeem R."/>
        </authorList>
    </citation>
    <scope>NUCLEOTIDE SEQUENCE [LARGE SCALE GENOMIC DNA]</scope>
</reference>
<accession>A0A1A8YLH0</accession>
<evidence type="ECO:0000313" key="3">
    <source>
        <dbReference type="Proteomes" id="UP000078550"/>
    </source>
</evidence>
<reference evidence="1" key="3">
    <citation type="submission" date="2016-05" db="EMBL/GenBank/DDBJ databases">
        <authorList>
            <person name="Lavstsen T."/>
            <person name="Jespersen J.S."/>
        </authorList>
    </citation>
    <scope>NUCLEOTIDE SEQUENCE [LARGE SCALE GENOMIC DNA]</scope>
</reference>
<proteinExistence type="predicted"/>
<organism evidence="1 4">
    <name type="scientific">Plasmodium ovale wallikeri</name>
    <dbReference type="NCBI Taxonomy" id="864142"/>
    <lineage>
        <taxon>Eukaryota</taxon>
        <taxon>Sar</taxon>
        <taxon>Alveolata</taxon>
        <taxon>Apicomplexa</taxon>
        <taxon>Aconoidasida</taxon>
        <taxon>Haemosporida</taxon>
        <taxon>Plasmodiidae</taxon>
        <taxon>Plasmodium</taxon>
        <taxon>Plasmodium (Plasmodium)</taxon>
    </lineage>
</organism>